<evidence type="ECO:0000313" key="4">
    <source>
        <dbReference type="Proteomes" id="UP000229641"/>
    </source>
</evidence>
<dbReference type="Gene3D" id="1.25.40.10">
    <property type="entry name" value="Tetratricopeptide repeat domain"/>
    <property type="match status" value="1"/>
</dbReference>
<dbReference type="SUPFAM" id="SSF48452">
    <property type="entry name" value="TPR-like"/>
    <property type="match status" value="1"/>
</dbReference>
<dbReference type="EMBL" id="PCWA01000073">
    <property type="protein sequence ID" value="PIQ89094.1"/>
    <property type="molecule type" value="Genomic_DNA"/>
</dbReference>
<evidence type="ECO:0000256" key="1">
    <source>
        <dbReference type="ARBA" id="ARBA00022729"/>
    </source>
</evidence>
<comment type="caution">
    <text evidence="3">The sequence shown here is derived from an EMBL/GenBank/DDBJ whole genome shotgun (WGS) entry which is preliminary data.</text>
</comment>
<feature type="domain" description="Outer membrane lipoprotein BamD-like" evidence="2">
    <location>
        <begin position="22"/>
        <end position="135"/>
    </location>
</feature>
<evidence type="ECO:0000313" key="3">
    <source>
        <dbReference type="EMBL" id="PIQ89094.1"/>
    </source>
</evidence>
<dbReference type="AlphaFoldDB" id="A0A2H0LZK7"/>
<name>A0A2H0LZK7_9BACT</name>
<dbReference type="InterPro" id="IPR011990">
    <property type="entry name" value="TPR-like_helical_dom_sf"/>
</dbReference>
<reference evidence="3 4" key="1">
    <citation type="submission" date="2017-09" db="EMBL/GenBank/DDBJ databases">
        <title>Depth-based differentiation of microbial function through sediment-hosted aquifers and enrichment of novel symbionts in the deep terrestrial subsurface.</title>
        <authorList>
            <person name="Probst A.J."/>
            <person name="Ladd B."/>
            <person name="Jarett J.K."/>
            <person name="Geller-Mcgrath D.E."/>
            <person name="Sieber C.M."/>
            <person name="Emerson J.B."/>
            <person name="Anantharaman K."/>
            <person name="Thomas B.C."/>
            <person name="Malmstrom R."/>
            <person name="Stieglmeier M."/>
            <person name="Klingl A."/>
            <person name="Woyke T."/>
            <person name="Ryan C.M."/>
            <person name="Banfield J.F."/>
        </authorList>
    </citation>
    <scope>NUCLEOTIDE SEQUENCE [LARGE SCALE GENOMIC DNA]</scope>
    <source>
        <strain evidence="3">CG11_big_fil_rev_8_21_14_0_20_42_13</strain>
    </source>
</reference>
<dbReference type="Pfam" id="PF13525">
    <property type="entry name" value="YfiO"/>
    <property type="match status" value="1"/>
</dbReference>
<keyword evidence="1" id="KW-0732">Signal</keyword>
<dbReference type="InterPro" id="IPR039565">
    <property type="entry name" value="BamD-like"/>
</dbReference>
<organism evidence="3 4">
    <name type="scientific">Candidatus Ghiorseimicrobium undicola</name>
    <dbReference type="NCBI Taxonomy" id="1974746"/>
    <lineage>
        <taxon>Bacteria</taxon>
        <taxon>Pseudomonadati</taxon>
        <taxon>Candidatus Omnitrophota</taxon>
        <taxon>Candidatus Ghiorseimicrobium</taxon>
    </lineage>
</organism>
<proteinExistence type="predicted"/>
<dbReference type="Proteomes" id="UP000229641">
    <property type="component" value="Unassembled WGS sequence"/>
</dbReference>
<accession>A0A2H0LZK7</accession>
<gene>
    <name evidence="3" type="ORF">COV72_04685</name>
</gene>
<protein>
    <recommendedName>
        <fullName evidence="2">Outer membrane lipoprotein BamD-like domain-containing protein</fullName>
    </recommendedName>
</protein>
<evidence type="ECO:0000259" key="2">
    <source>
        <dbReference type="Pfam" id="PF13525"/>
    </source>
</evidence>
<sequence length="172" mass="19634">MRIKITFLIIFLSVSLAYGASEDKALYFEGIKSARSGNLDFAFMSFHMLLEGYPDSKFAPDTLFASAEYYFSIGDYKDARLALEKIVSEHADSKPHLFAFPYLLLMAQARNDAAAVRDIKKQVASSKQLVLLFRDSKEYTYHSALSKKYKAVYFIDHVDFYINGDLFAKIPF</sequence>